<comment type="caution">
    <text evidence="7">The sequence shown here is derived from an EMBL/GenBank/DDBJ whole genome shotgun (WGS) entry which is preliminary data.</text>
</comment>
<evidence type="ECO:0000256" key="2">
    <source>
        <dbReference type="ARBA" id="ARBA00005581"/>
    </source>
</evidence>
<proteinExistence type="inferred from homology"/>
<keyword evidence="4 6" id="KW-0964">Secreted</keyword>
<reference evidence="7" key="1">
    <citation type="submission" date="2023-07" db="EMBL/GenBank/DDBJ databases">
        <title>draft genome sequence of fig (Ficus carica).</title>
        <authorList>
            <person name="Takahashi T."/>
            <person name="Nishimura K."/>
        </authorList>
    </citation>
    <scope>NUCLEOTIDE SEQUENCE</scope>
</reference>
<feature type="signal peptide" evidence="6">
    <location>
        <begin position="1"/>
        <end position="26"/>
    </location>
</feature>
<comment type="similarity">
    <text evidence="2 6">Belongs to the plant self-incompatibility (S1) protein family.</text>
</comment>
<evidence type="ECO:0000256" key="6">
    <source>
        <dbReference type="RuleBase" id="RU367044"/>
    </source>
</evidence>
<evidence type="ECO:0000313" key="9">
    <source>
        <dbReference type="Proteomes" id="UP001187192"/>
    </source>
</evidence>
<dbReference type="InterPro" id="IPR010264">
    <property type="entry name" value="Self-incomp_S1"/>
</dbReference>
<keyword evidence="3 6" id="KW-0713">Self-incompatibility</keyword>
<dbReference type="GO" id="GO:0005576">
    <property type="term" value="C:extracellular region"/>
    <property type="evidence" value="ECO:0007669"/>
    <property type="project" value="UniProtKB-SubCell"/>
</dbReference>
<gene>
    <name evidence="7" type="ORF">TIFTF001_051185</name>
    <name evidence="8" type="ORF">TIFTF001_051187</name>
</gene>
<feature type="chain" id="PRO_5041762297" description="S-protein homolog" evidence="6">
    <location>
        <begin position="27"/>
        <end position="143"/>
    </location>
</feature>
<evidence type="ECO:0000313" key="8">
    <source>
        <dbReference type="EMBL" id="GMN22206.1"/>
    </source>
</evidence>
<evidence type="ECO:0000256" key="3">
    <source>
        <dbReference type="ARBA" id="ARBA00022471"/>
    </source>
</evidence>
<dbReference type="Pfam" id="PF05938">
    <property type="entry name" value="Self-incomp_S1"/>
    <property type="match status" value="1"/>
</dbReference>
<dbReference type="AlphaFoldDB" id="A0AA87YSW8"/>
<accession>A0AA87YSW8</accession>
<comment type="subcellular location">
    <subcellularLocation>
        <location evidence="1 6">Secreted</location>
    </subcellularLocation>
</comment>
<name>A0AA87YSW8_FICCA</name>
<organism evidence="7 9">
    <name type="scientific">Ficus carica</name>
    <name type="common">Common fig</name>
    <dbReference type="NCBI Taxonomy" id="3494"/>
    <lineage>
        <taxon>Eukaryota</taxon>
        <taxon>Viridiplantae</taxon>
        <taxon>Streptophyta</taxon>
        <taxon>Embryophyta</taxon>
        <taxon>Tracheophyta</taxon>
        <taxon>Spermatophyta</taxon>
        <taxon>Magnoliopsida</taxon>
        <taxon>eudicotyledons</taxon>
        <taxon>Gunneridae</taxon>
        <taxon>Pentapetalae</taxon>
        <taxon>rosids</taxon>
        <taxon>fabids</taxon>
        <taxon>Rosales</taxon>
        <taxon>Moraceae</taxon>
        <taxon>Ficeae</taxon>
        <taxon>Ficus</taxon>
    </lineage>
</organism>
<keyword evidence="9" id="KW-1185">Reference proteome</keyword>
<dbReference type="EMBL" id="BTGU01009236">
    <property type="protein sequence ID" value="GMN22203.1"/>
    <property type="molecule type" value="Genomic_DNA"/>
</dbReference>
<evidence type="ECO:0000256" key="1">
    <source>
        <dbReference type="ARBA" id="ARBA00004613"/>
    </source>
</evidence>
<evidence type="ECO:0000313" key="7">
    <source>
        <dbReference type="EMBL" id="GMN22203.1"/>
    </source>
</evidence>
<dbReference type="PANTHER" id="PTHR31232">
    <property type="match status" value="1"/>
</dbReference>
<dbReference type="PANTHER" id="PTHR31232:SF149">
    <property type="entry name" value="S-PROTEIN HOMOLOG"/>
    <property type="match status" value="1"/>
</dbReference>
<evidence type="ECO:0000256" key="4">
    <source>
        <dbReference type="ARBA" id="ARBA00022525"/>
    </source>
</evidence>
<protein>
    <recommendedName>
        <fullName evidence="6">S-protein homolog</fullName>
    </recommendedName>
</protein>
<dbReference type="GO" id="GO:0060320">
    <property type="term" value="P:rejection of self pollen"/>
    <property type="evidence" value="ECO:0007669"/>
    <property type="project" value="UniProtKB-KW"/>
</dbReference>
<dbReference type="Proteomes" id="UP001187192">
    <property type="component" value="Unassembled WGS sequence"/>
</dbReference>
<dbReference type="EMBL" id="BTGU01009237">
    <property type="protein sequence ID" value="GMN22206.1"/>
    <property type="molecule type" value="Genomic_DNA"/>
</dbReference>
<evidence type="ECO:0000256" key="5">
    <source>
        <dbReference type="ARBA" id="ARBA00022729"/>
    </source>
</evidence>
<keyword evidence="5 6" id="KW-0732">Signal</keyword>
<sequence>MNLPKHEIVLPFLLILVLLTTTLTSAEEDGFSMPIAHVSIINNVSSVLPLTTHCKSKNDDLGIQVLPPGANFSFHFRPSFWGNTLFACDMEWNGTQKHFNIYETPRDHDNCKCYHYYWNISPGGPCMYNFKTQTFGFCYVWPN</sequence>